<organism evidence="1 2">
    <name type="scientific">Sesamum angolense</name>
    <dbReference type="NCBI Taxonomy" id="2727404"/>
    <lineage>
        <taxon>Eukaryota</taxon>
        <taxon>Viridiplantae</taxon>
        <taxon>Streptophyta</taxon>
        <taxon>Embryophyta</taxon>
        <taxon>Tracheophyta</taxon>
        <taxon>Spermatophyta</taxon>
        <taxon>Magnoliopsida</taxon>
        <taxon>eudicotyledons</taxon>
        <taxon>Gunneridae</taxon>
        <taxon>Pentapetalae</taxon>
        <taxon>asterids</taxon>
        <taxon>lamiids</taxon>
        <taxon>Lamiales</taxon>
        <taxon>Pedaliaceae</taxon>
        <taxon>Sesamum</taxon>
    </lineage>
</organism>
<keyword evidence="2" id="KW-1185">Reference proteome</keyword>
<gene>
    <name evidence="1" type="ORF">Sango_2292600</name>
</gene>
<protein>
    <submittedName>
        <fullName evidence="1">Uncharacterized protein</fullName>
    </submittedName>
</protein>
<sequence length="225" mass="25182">MNEPLDDFRNLKTWLITVQGWRMHFDAKGFFLVNVSVPRREIDVMIPESFNMDSAVNGFIMLLIAGPSMLPPEVHISFRESPNCSRATRKRFFNQKEFGADVAYLLITYYANLAKYVNHTAFMPMLQFHVNGRIPSLMKKFASKGHAEQGDSHRSTIDDAAGASITTLLASPIRDQGITPLGLFGPKPAGKLPPTVQPLDGSRFLSMLGDEQWKEQKMCSKSLGC</sequence>
<reference evidence="1" key="1">
    <citation type="submission" date="2020-06" db="EMBL/GenBank/DDBJ databases">
        <authorList>
            <person name="Li T."/>
            <person name="Hu X."/>
            <person name="Zhang T."/>
            <person name="Song X."/>
            <person name="Zhang H."/>
            <person name="Dai N."/>
            <person name="Sheng W."/>
            <person name="Hou X."/>
            <person name="Wei L."/>
        </authorList>
    </citation>
    <scope>NUCLEOTIDE SEQUENCE</scope>
    <source>
        <strain evidence="1">K16</strain>
        <tissue evidence="1">Leaf</tissue>
    </source>
</reference>
<dbReference type="EMBL" id="JACGWL010000013">
    <property type="protein sequence ID" value="KAK4389556.1"/>
    <property type="molecule type" value="Genomic_DNA"/>
</dbReference>
<name>A0AAE2BLA1_9LAMI</name>
<dbReference type="Proteomes" id="UP001289374">
    <property type="component" value="Unassembled WGS sequence"/>
</dbReference>
<accession>A0AAE2BLA1</accession>
<evidence type="ECO:0000313" key="2">
    <source>
        <dbReference type="Proteomes" id="UP001289374"/>
    </source>
</evidence>
<comment type="caution">
    <text evidence="1">The sequence shown here is derived from an EMBL/GenBank/DDBJ whole genome shotgun (WGS) entry which is preliminary data.</text>
</comment>
<reference evidence="1" key="2">
    <citation type="journal article" date="2024" name="Plant">
        <title>Genomic evolution and insights into agronomic trait innovations of Sesamum species.</title>
        <authorList>
            <person name="Miao H."/>
            <person name="Wang L."/>
            <person name="Qu L."/>
            <person name="Liu H."/>
            <person name="Sun Y."/>
            <person name="Le M."/>
            <person name="Wang Q."/>
            <person name="Wei S."/>
            <person name="Zheng Y."/>
            <person name="Lin W."/>
            <person name="Duan Y."/>
            <person name="Cao H."/>
            <person name="Xiong S."/>
            <person name="Wang X."/>
            <person name="Wei L."/>
            <person name="Li C."/>
            <person name="Ma Q."/>
            <person name="Ju M."/>
            <person name="Zhao R."/>
            <person name="Li G."/>
            <person name="Mu C."/>
            <person name="Tian Q."/>
            <person name="Mei H."/>
            <person name="Zhang T."/>
            <person name="Gao T."/>
            <person name="Zhang H."/>
        </authorList>
    </citation>
    <scope>NUCLEOTIDE SEQUENCE</scope>
    <source>
        <strain evidence="1">K16</strain>
    </source>
</reference>
<proteinExistence type="predicted"/>
<evidence type="ECO:0000313" key="1">
    <source>
        <dbReference type="EMBL" id="KAK4389556.1"/>
    </source>
</evidence>
<dbReference type="AlphaFoldDB" id="A0AAE2BLA1"/>